<reference evidence="1" key="1">
    <citation type="submission" date="2017-02" db="EMBL/GenBank/DDBJ databases">
        <title>Delving into the versatile metabolic prowess of the omnipresent phylum Bacteroidetes.</title>
        <authorList>
            <person name="Nobu M.K."/>
            <person name="Mei R."/>
            <person name="Narihiro T."/>
            <person name="Kuroda K."/>
            <person name="Liu W.-T."/>
        </authorList>
    </citation>
    <scope>NUCLEOTIDE SEQUENCE</scope>
    <source>
        <strain evidence="1">ADurb.Bin160</strain>
    </source>
</reference>
<dbReference type="EMBL" id="MWDB01000034">
    <property type="protein sequence ID" value="OQB40719.1"/>
    <property type="molecule type" value="Genomic_DNA"/>
</dbReference>
<comment type="caution">
    <text evidence="1">The sequence shown here is derived from an EMBL/GenBank/DDBJ whole genome shotgun (WGS) entry which is preliminary data.</text>
</comment>
<organism evidence="1">
    <name type="scientific">candidate division CPR1 bacterium ADurb.Bin160</name>
    <dbReference type="NCBI Taxonomy" id="1852826"/>
    <lineage>
        <taxon>Bacteria</taxon>
        <taxon>candidate division CPR1</taxon>
    </lineage>
</organism>
<accession>A0A1V5ZKL1</accession>
<evidence type="ECO:0008006" key="2">
    <source>
        <dbReference type="Google" id="ProtNLM"/>
    </source>
</evidence>
<dbReference type="AlphaFoldDB" id="A0A1V5ZKL1"/>
<protein>
    <recommendedName>
        <fullName evidence="2">HNH endonuclease</fullName>
    </recommendedName>
</protein>
<name>A0A1V5ZKL1_9BACT</name>
<sequence length="70" mass="7957">MVKAIVPKGKNKGIWYGSVACRSTGSFDINLKKGRVQGINHKYCQIVQKSDGYKYIIERREMELSHSSHS</sequence>
<gene>
    <name evidence="1" type="ORF">BWY04_01230</name>
</gene>
<evidence type="ECO:0000313" key="1">
    <source>
        <dbReference type="EMBL" id="OQB40719.1"/>
    </source>
</evidence>
<dbReference type="Proteomes" id="UP000485621">
    <property type="component" value="Unassembled WGS sequence"/>
</dbReference>
<proteinExistence type="predicted"/>